<name>A0A223S7A2_9ACTN</name>
<evidence type="ECO:0000313" key="2">
    <source>
        <dbReference type="Proteomes" id="UP000215005"/>
    </source>
</evidence>
<proteinExistence type="predicted"/>
<reference evidence="1 2" key="1">
    <citation type="submission" date="2017-08" db="EMBL/GenBank/DDBJ databases">
        <title>The complete genome sequence of Nocardiopsis gilva YIM 90087.</title>
        <authorList>
            <person name="Yin M."/>
            <person name="Tang S."/>
        </authorList>
    </citation>
    <scope>NUCLEOTIDE SEQUENCE [LARGE SCALE GENOMIC DNA]</scope>
    <source>
        <strain evidence="1 2">YIM 90087</strain>
    </source>
</reference>
<organism evidence="1 2">
    <name type="scientific">Nocardiopsis gilva YIM 90087</name>
    <dbReference type="NCBI Taxonomy" id="1235441"/>
    <lineage>
        <taxon>Bacteria</taxon>
        <taxon>Bacillati</taxon>
        <taxon>Actinomycetota</taxon>
        <taxon>Actinomycetes</taxon>
        <taxon>Streptosporangiales</taxon>
        <taxon>Nocardiopsidaceae</taxon>
        <taxon>Nocardiopsis</taxon>
    </lineage>
</organism>
<gene>
    <name evidence="1" type="ORF">CDO52_15525</name>
</gene>
<dbReference type="Proteomes" id="UP000215005">
    <property type="component" value="Chromosome"/>
</dbReference>
<protein>
    <submittedName>
        <fullName evidence="1">Uncharacterized protein</fullName>
    </submittedName>
</protein>
<dbReference type="AlphaFoldDB" id="A0A223S7A2"/>
<dbReference type="EMBL" id="CP022753">
    <property type="protein sequence ID" value="ASU84008.1"/>
    <property type="molecule type" value="Genomic_DNA"/>
</dbReference>
<dbReference type="RefSeq" id="WP_017619098.1">
    <property type="nucleotide sequence ID" value="NZ_ANBG01000223.1"/>
</dbReference>
<keyword evidence="2" id="KW-1185">Reference proteome</keyword>
<sequence>MDSRSRTALIVGASALAAFGGSGIWLVLRDEHRGRESGEAMGKLTLVPRDDGTDVLHVVDSANGALVGQAIPSDVYPGKWRAAVRDPGAGFSFVCETGAGEKLVDRSQNGTETFGSAKKAKEAIARHRMY</sequence>
<dbReference type="KEGG" id="ngv:CDO52_15525"/>
<dbReference type="OrthoDB" id="5195154at2"/>
<evidence type="ECO:0000313" key="1">
    <source>
        <dbReference type="EMBL" id="ASU84008.1"/>
    </source>
</evidence>
<accession>A0A223S7A2</accession>